<accession>A0ABN8S475</accession>
<sequence length="225" mass="24722">MPGNAVYNTEADKSSVYLESNSKPSGDPALLHKIIIDGHIAMENLANLSLEEIVNACTSCAIQTSGKSKSTVASKFLTLTESVRDAADLYLSLKHPLIVFISDTPCGFVRHVECREPSTAQKLWGSIAGCFERPSLEKDPDGDLNFPCIVPVEYSDGSNMRKVISNADMAHPIVDTSMHFVLGDRFHTATNPHKSHRCKYHNLELCLQANTLKTSIQESQNNMKS</sequence>
<name>A0ABN8S475_9CNID</name>
<evidence type="ECO:0000313" key="1">
    <source>
        <dbReference type="EMBL" id="CAH3185531.1"/>
    </source>
</evidence>
<proteinExistence type="predicted"/>
<dbReference type="EMBL" id="CALNXK010000431">
    <property type="protein sequence ID" value="CAH3185531.1"/>
    <property type="molecule type" value="Genomic_DNA"/>
</dbReference>
<dbReference type="InterPro" id="IPR039598">
    <property type="entry name" value="HMGXB3"/>
</dbReference>
<reference evidence="1 2" key="1">
    <citation type="submission" date="2022-05" db="EMBL/GenBank/DDBJ databases">
        <authorList>
            <consortium name="Genoscope - CEA"/>
            <person name="William W."/>
        </authorList>
    </citation>
    <scope>NUCLEOTIDE SEQUENCE [LARGE SCALE GENOMIC DNA]</scope>
</reference>
<dbReference type="Proteomes" id="UP001159405">
    <property type="component" value="Unassembled WGS sequence"/>
</dbReference>
<comment type="caution">
    <text evidence="1">The sequence shown here is derived from an EMBL/GenBank/DDBJ whole genome shotgun (WGS) entry which is preliminary data.</text>
</comment>
<gene>
    <name evidence="1" type="ORF">PLOB_00032999</name>
</gene>
<keyword evidence="2" id="KW-1185">Reference proteome</keyword>
<dbReference type="PANTHER" id="PTHR17609:SF4">
    <property type="match status" value="1"/>
</dbReference>
<dbReference type="PANTHER" id="PTHR17609">
    <property type="entry name" value="HMG DOMAIN-CONTAINING PROTEIN 3"/>
    <property type="match status" value="1"/>
</dbReference>
<protein>
    <submittedName>
        <fullName evidence="1">Uncharacterized protein</fullName>
    </submittedName>
</protein>
<organism evidence="1 2">
    <name type="scientific">Porites lobata</name>
    <dbReference type="NCBI Taxonomy" id="104759"/>
    <lineage>
        <taxon>Eukaryota</taxon>
        <taxon>Metazoa</taxon>
        <taxon>Cnidaria</taxon>
        <taxon>Anthozoa</taxon>
        <taxon>Hexacorallia</taxon>
        <taxon>Scleractinia</taxon>
        <taxon>Fungiina</taxon>
        <taxon>Poritidae</taxon>
        <taxon>Porites</taxon>
    </lineage>
</organism>
<evidence type="ECO:0000313" key="2">
    <source>
        <dbReference type="Proteomes" id="UP001159405"/>
    </source>
</evidence>